<comment type="caution">
    <text evidence="1">The sequence shown here is derived from an EMBL/GenBank/DDBJ whole genome shotgun (WGS) entry which is preliminary data.</text>
</comment>
<evidence type="ECO:0000313" key="1">
    <source>
        <dbReference type="EMBL" id="GBM96940.1"/>
    </source>
</evidence>
<reference evidence="1 2" key="1">
    <citation type="journal article" date="2019" name="Sci. Rep.">
        <title>Orb-weaving spider Araneus ventricosus genome elucidates the spidroin gene catalogue.</title>
        <authorList>
            <person name="Kono N."/>
            <person name="Nakamura H."/>
            <person name="Ohtoshi R."/>
            <person name="Moran D.A.P."/>
            <person name="Shinohara A."/>
            <person name="Yoshida Y."/>
            <person name="Fujiwara M."/>
            <person name="Mori M."/>
            <person name="Tomita M."/>
            <person name="Arakawa K."/>
        </authorList>
    </citation>
    <scope>NUCLEOTIDE SEQUENCE [LARGE SCALE GENOMIC DNA]</scope>
</reference>
<gene>
    <name evidence="1" type="ORF">AVEN_172532_1</name>
</gene>
<name>A0A4Y2K3H6_ARAVE</name>
<proteinExistence type="predicted"/>
<dbReference type="AlphaFoldDB" id="A0A4Y2K3H6"/>
<sequence length="123" mass="14759">MATLQRSCERSKFQLRIRNITRRDVWSREKPRRRRIPQILPTPPVADLAKWYRRQAANRLQNSVATNLQKRFTLNLRMHALLFTELRGKDPPERLFFEFVNACSLVYGIEWQRTYCSSCTFNL</sequence>
<evidence type="ECO:0000313" key="2">
    <source>
        <dbReference type="Proteomes" id="UP000499080"/>
    </source>
</evidence>
<organism evidence="1 2">
    <name type="scientific">Araneus ventricosus</name>
    <name type="common">Orbweaver spider</name>
    <name type="synonym">Epeira ventricosa</name>
    <dbReference type="NCBI Taxonomy" id="182803"/>
    <lineage>
        <taxon>Eukaryota</taxon>
        <taxon>Metazoa</taxon>
        <taxon>Ecdysozoa</taxon>
        <taxon>Arthropoda</taxon>
        <taxon>Chelicerata</taxon>
        <taxon>Arachnida</taxon>
        <taxon>Araneae</taxon>
        <taxon>Araneomorphae</taxon>
        <taxon>Entelegynae</taxon>
        <taxon>Araneoidea</taxon>
        <taxon>Araneidae</taxon>
        <taxon>Araneus</taxon>
    </lineage>
</organism>
<protein>
    <submittedName>
        <fullName evidence="1">Uncharacterized protein</fullName>
    </submittedName>
</protein>
<keyword evidence="2" id="KW-1185">Reference proteome</keyword>
<dbReference type="Proteomes" id="UP000499080">
    <property type="component" value="Unassembled WGS sequence"/>
</dbReference>
<accession>A0A4Y2K3H6</accession>
<dbReference type="EMBL" id="BGPR01004192">
    <property type="protein sequence ID" value="GBM96940.1"/>
    <property type="molecule type" value="Genomic_DNA"/>
</dbReference>